<feature type="non-terminal residue" evidence="1">
    <location>
        <position position="1"/>
    </location>
</feature>
<accession>A0AAV8X5I5</accession>
<dbReference type="Proteomes" id="UP001162162">
    <property type="component" value="Unassembled WGS sequence"/>
</dbReference>
<protein>
    <submittedName>
        <fullName evidence="1">Uncharacterized protein</fullName>
    </submittedName>
</protein>
<sequence>EALVSNMPETVLNKFQEAIDQANNGLLNWLFKHRGMKLLSVLSLPYTLPADVVYATFTKFMAAAPQLGNGAWELSKFFMEKCSNLLNRVNRKRQQISAKITCQLAITEYGGNMYDVEACQNITSENKTNLNFTLNLEDSDLPLSQSPTRKFNTKKVLQRRPSVTFNRSDTLDDDTFEHILQVTSQHETIMTYYYLDENNKVKVTEIFDVTDSDSPIVQTTHERDTNKQLEFDDDWDESSWSAHQTVDDHMSEYALEDILDGDASNIFSDPESEWTGTFKVEEPEEMEDELYLNNYLRPESDQPNQMDAKEVRDYKISALTFGEVDT</sequence>
<name>A0AAV8X5I5_9CUCU</name>
<comment type="caution">
    <text evidence="1">The sequence shown here is derived from an EMBL/GenBank/DDBJ whole genome shotgun (WGS) entry which is preliminary data.</text>
</comment>
<dbReference type="EMBL" id="JAPWTK010001063">
    <property type="protein sequence ID" value="KAJ8934272.1"/>
    <property type="molecule type" value="Genomic_DNA"/>
</dbReference>
<proteinExistence type="predicted"/>
<keyword evidence="2" id="KW-1185">Reference proteome</keyword>
<organism evidence="1 2">
    <name type="scientific">Aromia moschata</name>
    <dbReference type="NCBI Taxonomy" id="1265417"/>
    <lineage>
        <taxon>Eukaryota</taxon>
        <taxon>Metazoa</taxon>
        <taxon>Ecdysozoa</taxon>
        <taxon>Arthropoda</taxon>
        <taxon>Hexapoda</taxon>
        <taxon>Insecta</taxon>
        <taxon>Pterygota</taxon>
        <taxon>Neoptera</taxon>
        <taxon>Endopterygota</taxon>
        <taxon>Coleoptera</taxon>
        <taxon>Polyphaga</taxon>
        <taxon>Cucujiformia</taxon>
        <taxon>Chrysomeloidea</taxon>
        <taxon>Cerambycidae</taxon>
        <taxon>Cerambycinae</taxon>
        <taxon>Callichromatini</taxon>
        <taxon>Aromia</taxon>
    </lineage>
</organism>
<reference evidence="1" key="1">
    <citation type="journal article" date="2023" name="Insect Mol. Biol.">
        <title>Genome sequencing provides insights into the evolution of gene families encoding plant cell wall-degrading enzymes in longhorned beetles.</title>
        <authorList>
            <person name="Shin N.R."/>
            <person name="Okamura Y."/>
            <person name="Kirsch R."/>
            <person name="Pauchet Y."/>
        </authorList>
    </citation>
    <scope>NUCLEOTIDE SEQUENCE</scope>
    <source>
        <strain evidence="1">AMC_N1</strain>
    </source>
</reference>
<evidence type="ECO:0000313" key="1">
    <source>
        <dbReference type="EMBL" id="KAJ8934272.1"/>
    </source>
</evidence>
<dbReference type="AlphaFoldDB" id="A0AAV8X5I5"/>
<evidence type="ECO:0000313" key="2">
    <source>
        <dbReference type="Proteomes" id="UP001162162"/>
    </source>
</evidence>
<gene>
    <name evidence="1" type="ORF">NQ318_005592</name>
</gene>